<dbReference type="InterPro" id="IPR036038">
    <property type="entry name" value="Aminotransferase-like"/>
</dbReference>
<keyword evidence="14" id="KW-1185">Reference proteome</keyword>
<evidence type="ECO:0000256" key="7">
    <source>
        <dbReference type="ARBA" id="ARBA00022898"/>
    </source>
</evidence>
<keyword evidence="13" id="KW-0456">Lyase</keyword>
<comment type="pathway">
    <text evidence="3">Amino-acid biosynthesis; L-valine biosynthesis; L-valine from pyruvate: step 4/4.</text>
</comment>
<reference evidence="13 14" key="1">
    <citation type="submission" date="2021-12" db="EMBL/GenBank/DDBJ databases">
        <title>Genome sequencing of bacteria with rrn-lacking chromosome and rrn-plasmid.</title>
        <authorList>
            <person name="Anda M."/>
            <person name="Iwasaki W."/>
        </authorList>
    </citation>
    <scope>NUCLEOTIDE SEQUENCE [LARGE SCALE GENOMIC DNA]</scope>
    <source>
        <strain evidence="13 14">NBRC 15940</strain>
    </source>
</reference>
<accession>A0AAN5AJQ1</accession>
<dbReference type="InterPro" id="IPR043131">
    <property type="entry name" value="BCAT-like_N"/>
</dbReference>
<evidence type="ECO:0000256" key="8">
    <source>
        <dbReference type="ARBA" id="ARBA00048212"/>
    </source>
</evidence>
<evidence type="ECO:0000256" key="3">
    <source>
        <dbReference type="ARBA" id="ARBA00004931"/>
    </source>
</evidence>
<keyword evidence="7 12" id="KW-0663">Pyridoxal phosphate</keyword>
<evidence type="ECO:0000256" key="4">
    <source>
        <dbReference type="ARBA" id="ARBA00005072"/>
    </source>
</evidence>
<dbReference type="Gene3D" id="3.20.10.10">
    <property type="entry name" value="D-amino Acid Aminotransferase, subunit A, domain 2"/>
    <property type="match status" value="1"/>
</dbReference>
<dbReference type="Pfam" id="PF01063">
    <property type="entry name" value="Aminotran_4"/>
    <property type="match status" value="1"/>
</dbReference>
<evidence type="ECO:0000256" key="2">
    <source>
        <dbReference type="ARBA" id="ARBA00004824"/>
    </source>
</evidence>
<dbReference type="InterPro" id="IPR018300">
    <property type="entry name" value="Aminotrans_IV_CS"/>
</dbReference>
<comment type="catalytic activity">
    <reaction evidence="10">
        <text>L-leucine + 2-oxoglutarate = 4-methyl-2-oxopentanoate + L-glutamate</text>
        <dbReference type="Rhea" id="RHEA:18321"/>
        <dbReference type="ChEBI" id="CHEBI:16810"/>
        <dbReference type="ChEBI" id="CHEBI:17865"/>
        <dbReference type="ChEBI" id="CHEBI:29985"/>
        <dbReference type="ChEBI" id="CHEBI:57427"/>
        <dbReference type="EC" id="2.6.1.42"/>
    </reaction>
</comment>
<dbReference type="GO" id="GO:0004084">
    <property type="term" value="F:branched-chain-amino-acid transaminase activity"/>
    <property type="evidence" value="ECO:0007669"/>
    <property type="project" value="UniProtKB-EC"/>
</dbReference>
<dbReference type="Proteomes" id="UP001310022">
    <property type="component" value="Unassembled WGS sequence"/>
</dbReference>
<name>A0AAN5AJQ1_9BACT</name>
<comment type="caution">
    <text evidence="13">The sequence shown here is derived from an EMBL/GenBank/DDBJ whole genome shotgun (WGS) entry which is preliminary data.</text>
</comment>
<dbReference type="SUPFAM" id="SSF56752">
    <property type="entry name" value="D-aminoacid aminotransferase-like PLP-dependent enzymes"/>
    <property type="match status" value="1"/>
</dbReference>
<comment type="catalytic activity">
    <reaction evidence="8">
        <text>L-valine + 2-oxoglutarate = 3-methyl-2-oxobutanoate + L-glutamate</text>
        <dbReference type="Rhea" id="RHEA:24813"/>
        <dbReference type="ChEBI" id="CHEBI:11851"/>
        <dbReference type="ChEBI" id="CHEBI:16810"/>
        <dbReference type="ChEBI" id="CHEBI:29985"/>
        <dbReference type="ChEBI" id="CHEBI:57762"/>
        <dbReference type="EC" id="2.6.1.42"/>
    </reaction>
</comment>
<dbReference type="Gene3D" id="3.30.470.10">
    <property type="match status" value="1"/>
</dbReference>
<comment type="cofactor">
    <cofactor evidence="1 12">
        <name>pyridoxal 5'-phosphate</name>
        <dbReference type="ChEBI" id="CHEBI:597326"/>
    </cofactor>
</comment>
<dbReference type="PROSITE" id="PS00770">
    <property type="entry name" value="AA_TRANSFER_CLASS_4"/>
    <property type="match status" value="1"/>
</dbReference>
<dbReference type="InterPro" id="IPR050571">
    <property type="entry name" value="Class-IV_PLP-Dep_Aminotrnsfr"/>
</dbReference>
<dbReference type="EMBL" id="BQKE01000001">
    <property type="protein sequence ID" value="GJM61092.1"/>
    <property type="molecule type" value="Genomic_DNA"/>
</dbReference>
<evidence type="ECO:0000256" key="10">
    <source>
        <dbReference type="ARBA" id="ARBA00049229"/>
    </source>
</evidence>
<protein>
    <recommendedName>
        <fullName evidence="6">branched-chain-amino-acid transaminase</fullName>
        <ecNumber evidence="6">2.6.1.42</ecNumber>
    </recommendedName>
</protein>
<evidence type="ECO:0000256" key="11">
    <source>
        <dbReference type="RuleBase" id="RU004106"/>
    </source>
</evidence>
<dbReference type="InterPro" id="IPR001544">
    <property type="entry name" value="Aminotrans_IV"/>
</dbReference>
<comment type="pathway">
    <text evidence="2">Amino-acid biosynthesis; L-isoleucine biosynthesis; L-isoleucine from 2-oxobutanoate: step 4/4.</text>
</comment>
<dbReference type="InterPro" id="IPR043132">
    <property type="entry name" value="BCAT-like_C"/>
</dbReference>
<evidence type="ECO:0000313" key="13">
    <source>
        <dbReference type="EMBL" id="GJM61092.1"/>
    </source>
</evidence>
<evidence type="ECO:0000256" key="1">
    <source>
        <dbReference type="ARBA" id="ARBA00001933"/>
    </source>
</evidence>
<dbReference type="PANTHER" id="PTHR42743:SF11">
    <property type="entry name" value="AMINODEOXYCHORISMATE LYASE"/>
    <property type="match status" value="1"/>
</dbReference>
<evidence type="ECO:0000313" key="14">
    <source>
        <dbReference type="Proteomes" id="UP001310022"/>
    </source>
</evidence>
<evidence type="ECO:0000256" key="9">
    <source>
        <dbReference type="ARBA" id="ARBA00048798"/>
    </source>
</evidence>
<evidence type="ECO:0000256" key="6">
    <source>
        <dbReference type="ARBA" id="ARBA00013053"/>
    </source>
</evidence>
<comment type="similarity">
    <text evidence="5 11">Belongs to the class-IV pyridoxal-phosphate-dependent aminotransferase family.</text>
</comment>
<dbReference type="EC" id="2.6.1.42" evidence="6"/>
<dbReference type="PANTHER" id="PTHR42743">
    <property type="entry name" value="AMINO-ACID AMINOTRANSFERASE"/>
    <property type="match status" value="1"/>
</dbReference>
<proteinExistence type="inferred from homology"/>
<dbReference type="GO" id="GO:0046394">
    <property type="term" value="P:carboxylic acid biosynthetic process"/>
    <property type="evidence" value="ECO:0007669"/>
    <property type="project" value="UniProtKB-ARBA"/>
</dbReference>
<organism evidence="13 14">
    <name type="scientific">Persicobacter diffluens</name>
    <dbReference type="NCBI Taxonomy" id="981"/>
    <lineage>
        <taxon>Bacteria</taxon>
        <taxon>Pseudomonadati</taxon>
        <taxon>Bacteroidota</taxon>
        <taxon>Cytophagia</taxon>
        <taxon>Cytophagales</taxon>
        <taxon>Persicobacteraceae</taxon>
        <taxon>Persicobacter</taxon>
    </lineage>
</organism>
<evidence type="ECO:0000256" key="5">
    <source>
        <dbReference type="ARBA" id="ARBA00009320"/>
    </source>
</evidence>
<comment type="pathway">
    <text evidence="4">Amino-acid biosynthesis; L-leucine biosynthesis; L-leucine from 3-methyl-2-oxobutanoate: step 4/4.</text>
</comment>
<gene>
    <name evidence="13" type="ORF">PEDI_16440</name>
</gene>
<evidence type="ECO:0000256" key="12">
    <source>
        <dbReference type="RuleBase" id="RU004516"/>
    </source>
</evidence>
<dbReference type="AlphaFoldDB" id="A0AAN5AJQ1"/>
<dbReference type="RefSeq" id="WP_338236712.1">
    <property type="nucleotide sequence ID" value="NZ_BQKE01000001.1"/>
</dbReference>
<sequence>MKVLFNHQILEAHQVKIPWYDRGFQYADGIFETIIVKGGIIQFWDYHLERLKNGLQCLKLENSPQSTPIDWKEKTLELLKNNRLEDARIKIMVWRKSGGLYTPQSMDFDFLISSQQYNDLSNSSINQCGISQEVRLGRSSFSHCKTINALPYVIAGMERKENQWQEIILLDYFGHISECGSANIFWMKNQTVYTPSLESGCISGVRRAALVDQLRKADIPVVEGLFAPESLFGADAVWKTNVTGIVAITQIENHLFQQNLPTVIKNLY</sequence>
<dbReference type="GO" id="GO:0016829">
    <property type="term" value="F:lyase activity"/>
    <property type="evidence" value="ECO:0007669"/>
    <property type="project" value="UniProtKB-KW"/>
</dbReference>
<comment type="catalytic activity">
    <reaction evidence="9">
        <text>L-isoleucine + 2-oxoglutarate = (S)-3-methyl-2-oxopentanoate + L-glutamate</text>
        <dbReference type="Rhea" id="RHEA:24801"/>
        <dbReference type="ChEBI" id="CHEBI:16810"/>
        <dbReference type="ChEBI" id="CHEBI:29985"/>
        <dbReference type="ChEBI" id="CHEBI:35146"/>
        <dbReference type="ChEBI" id="CHEBI:58045"/>
        <dbReference type="EC" id="2.6.1.42"/>
    </reaction>
</comment>